<dbReference type="Proteomes" id="UP000030960">
    <property type="component" value="Unassembled WGS sequence"/>
</dbReference>
<dbReference type="Gene3D" id="3.30.450.40">
    <property type="match status" value="1"/>
</dbReference>
<dbReference type="PANTHER" id="PTHR30136">
    <property type="entry name" value="HELIX-TURN-HELIX TRANSCRIPTIONAL REGULATOR, ICLR FAMILY"/>
    <property type="match status" value="1"/>
</dbReference>
<dbReference type="GO" id="GO:0045892">
    <property type="term" value="P:negative regulation of DNA-templated transcription"/>
    <property type="evidence" value="ECO:0007669"/>
    <property type="project" value="TreeGrafter"/>
</dbReference>
<evidence type="ECO:0000256" key="3">
    <source>
        <dbReference type="ARBA" id="ARBA00023163"/>
    </source>
</evidence>
<dbReference type="EMBL" id="JSUQ01000015">
    <property type="protein sequence ID" value="KHQ51789.1"/>
    <property type="molecule type" value="Genomic_DNA"/>
</dbReference>
<evidence type="ECO:0000259" key="5">
    <source>
        <dbReference type="PROSITE" id="PS51078"/>
    </source>
</evidence>
<name>A0A0B3SMM4_9RHOB</name>
<organism evidence="6 7">
    <name type="scientific">Mameliella alba</name>
    <dbReference type="NCBI Taxonomy" id="561184"/>
    <lineage>
        <taxon>Bacteria</taxon>
        <taxon>Pseudomonadati</taxon>
        <taxon>Pseudomonadota</taxon>
        <taxon>Alphaproteobacteria</taxon>
        <taxon>Rhodobacterales</taxon>
        <taxon>Roseobacteraceae</taxon>
        <taxon>Mameliella</taxon>
    </lineage>
</organism>
<evidence type="ECO:0000256" key="2">
    <source>
        <dbReference type="ARBA" id="ARBA00023125"/>
    </source>
</evidence>
<dbReference type="Pfam" id="PF01614">
    <property type="entry name" value="IclR_C"/>
    <property type="match status" value="1"/>
</dbReference>
<feature type="domain" description="IclR-ED" evidence="5">
    <location>
        <begin position="90"/>
        <end position="273"/>
    </location>
</feature>
<dbReference type="GO" id="GO:0003700">
    <property type="term" value="F:DNA-binding transcription factor activity"/>
    <property type="evidence" value="ECO:0007669"/>
    <property type="project" value="TreeGrafter"/>
</dbReference>
<reference evidence="6 7" key="1">
    <citation type="submission" date="2014-10" db="EMBL/GenBank/DDBJ databases">
        <title>Genome sequence of Ponticoccus sp. strain UMTAT08 isolated from clonal culture of toxic dinoflagellate Alexandrium tamiyavanichii.</title>
        <authorList>
            <person name="Gan H.Y."/>
            <person name="Muhd D.-D."/>
            <person name="Mohd Noor M.E."/>
            <person name="Yeong Y.S."/>
            <person name="Usup G."/>
        </authorList>
    </citation>
    <scope>NUCLEOTIDE SEQUENCE [LARGE SCALE GENOMIC DNA]</scope>
    <source>
        <strain evidence="6 7">UMTAT08</strain>
    </source>
</reference>
<keyword evidence="1" id="KW-0805">Transcription regulation</keyword>
<sequence>MAESKHKTIVHQELELEGNATKDARFVSSIARTFEVLRAFRPGEGPLSNAELSEVTGLPKATVARLTHTLKSLGYLTSLGNDNRFEPSPSILALGYCVLSNLRVRQLAQPQMTALAKHTSASVGLASRDRLGMIYLAMTNGSPLRTMRHDVGTRVNIEKSAIGPAFLAGVTADEKEYFFGHLARKLGAAWPDTRDRIEASIAEVRERGFCLVDGEWQRDTRAVACPVVSPDLSTVLAINCVAPSFQIGNEQLVEDIGPRLAHLASGLVPMMGGT</sequence>
<evidence type="ECO:0000313" key="7">
    <source>
        <dbReference type="Proteomes" id="UP000030960"/>
    </source>
</evidence>
<dbReference type="InterPro" id="IPR036390">
    <property type="entry name" value="WH_DNA-bd_sf"/>
</dbReference>
<accession>A0A0B3SMM4</accession>
<keyword evidence="2" id="KW-0238">DNA-binding</keyword>
<evidence type="ECO:0000256" key="1">
    <source>
        <dbReference type="ARBA" id="ARBA00023015"/>
    </source>
</evidence>
<dbReference type="Gene3D" id="1.10.10.10">
    <property type="entry name" value="Winged helix-like DNA-binding domain superfamily/Winged helix DNA-binding domain"/>
    <property type="match status" value="1"/>
</dbReference>
<dbReference type="SUPFAM" id="SSF46785">
    <property type="entry name" value="Winged helix' DNA-binding domain"/>
    <property type="match status" value="1"/>
</dbReference>
<evidence type="ECO:0000313" key="6">
    <source>
        <dbReference type="EMBL" id="KHQ51789.1"/>
    </source>
</evidence>
<proteinExistence type="predicted"/>
<dbReference type="OrthoDB" id="9807558at2"/>
<dbReference type="InterPro" id="IPR029016">
    <property type="entry name" value="GAF-like_dom_sf"/>
</dbReference>
<dbReference type="PANTHER" id="PTHR30136:SF33">
    <property type="entry name" value="TRANSCRIPTIONAL REGULATORY PROTEIN"/>
    <property type="match status" value="1"/>
</dbReference>
<dbReference type="RefSeq" id="WP_052244638.1">
    <property type="nucleotide sequence ID" value="NZ_JSUQ01000015.1"/>
</dbReference>
<dbReference type="GO" id="GO:0003677">
    <property type="term" value="F:DNA binding"/>
    <property type="evidence" value="ECO:0007669"/>
    <property type="project" value="UniProtKB-KW"/>
</dbReference>
<feature type="domain" description="HTH iclR-type" evidence="4">
    <location>
        <begin position="27"/>
        <end position="89"/>
    </location>
</feature>
<dbReference type="InterPro" id="IPR005471">
    <property type="entry name" value="Tscrpt_reg_IclR_N"/>
</dbReference>
<dbReference type="SMART" id="SM00346">
    <property type="entry name" value="HTH_ICLR"/>
    <property type="match status" value="1"/>
</dbReference>
<dbReference type="PROSITE" id="PS51078">
    <property type="entry name" value="ICLR_ED"/>
    <property type="match status" value="1"/>
</dbReference>
<dbReference type="InterPro" id="IPR036388">
    <property type="entry name" value="WH-like_DNA-bd_sf"/>
</dbReference>
<gene>
    <name evidence="6" type="ORF">OA50_03691</name>
</gene>
<keyword evidence="7" id="KW-1185">Reference proteome</keyword>
<dbReference type="Pfam" id="PF09339">
    <property type="entry name" value="HTH_IclR"/>
    <property type="match status" value="1"/>
</dbReference>
<dbReference type="InterPro" id="IPR050707">
    <property type="entry name" value="HTH_MetabolicPath_Reg"/>
</dbReference>
<evidence type="ECO:0000259" key="4">
    <source>
        <dbReference type="PROSITE" id="PS51077"/>
    </source>
</evidence>
<protein>
    <submittedName>
        <fullName evidence="6">Putative transcriptional regulator, IclR family protein</fullName>
    </submittedName>
</protein>
<dbReference type="SUPFAM" id="SSF55781">
    <property type="entry name" value="GAF domain-like"/>
    <property type="match status" value="1"/>
</dbReference>
<comment type="caution">
    <text evidence="6">The sequence shown here is derived from an EMBL/GenBank/DDBJ whole genome shotgun (WGS) entry which is preliminary data.</text>
</comment>
<dbReference type="AlphaFoldDB" id="A0A0B3SMM4"/>
<dbReference type="InterPro" id="IPR014757">
    <property type="entry name" value="Tscrpt_reg_IclR_C"/>
</dbReference>
<keyword evidence="3" id="KW-0804">Transcription</keyword>
<dbReference type="PROSITE" id="PS51077">
    <property type="entry name" value="HTH_ICLR"/>
    <property type="match status" value="1"/>
</dbReference>